<organism evidence="2 3">
    <name type="scientific">Echinococcus multilocularis</name>
    <name type="common">Fox tapeworm</name>
    <dbReference type="NCBI Taxonomy" id="6211"/>
    <lineage>
        <taxon>Eukaryota</taxon>
        <taxon>Metazoa</taxon>
        <taxon>Spiralia</taxon>
        <taxon>Lophotrochozoa</taxon>
        <taxon>Platyhelminthes</taxon>
        <taxon>Cestoda</taxon>
        <taxon>Eucestoda</taxon>
        <taxon>Cyclophyllidea</taxon>
        <taxon>Taeniidae</taxon>
        <taxon>Echinococcus</taxon>
    </lineage>
</organism>
<keyword evidence="2" id="KW-0378">Hydrolase</keyword>
<keyword evidence="2" id="KW-0645">Protease</keyword>
<protein>
    <submittedName>
        <fullName evidence="2">Peptidase m14 carboxypeptidase a</fullName>
    </submittedName>
</protein>
<sequence>MRRVYKVTQLSAQVRTKQSKAKRGKAETPKEMEAMMYPGSYVLKTEPDSAMIVASQPVKMHAYPPVLTSNPTPQFAHTSPPLMMCPPPSVLMPKPATELIHTSQPVQMFPYASVMRTQPTAEASSADKCLNAIELEGAVSGSEDLSSFFLPQKAN</sequence>
<evidence type="ECO:0000313" key="3">
    <source>
        <dbReference type="Proteomes" id="UP000017246"/>
    </source>
</evidence>
<keyword evidence="2" id="KW-0121">Carboxypeptidase</keyword>
<proteinExistence type="predicted"/>
<evidence type="ECO:0000313" key="1">
    <source>
        <dbReference type="EMBL" id="CDS43109.1"/>
    </source>
</evidence>
<gene>
    <name evidence="1" type="ORF">EmuJ_001083900</name>
    <name evidence="2" type="ORF">EmuJ_001084100</name>
</gene>
<dbReference type="AlphaFoldDB" id="U6I0C3"/>
<accession>U6I0C3</accession>
<evidence type="ECO:0000313" key="2">
    <source>
        <dbReference type="EMBL" id="CDS43111.1"/>
    </source>
</evidence>
<keyword evidence="3" id="KW-1185">Reference proteome</keyword>
<name>U6I0C3_ECHMU</name>
<dbReference type="Proteomes" id="UP000017246">
    <property type="component" value="Unassembled WGS sequence"/>
</dbReference>
<dbReference type="EMBL" id="LN902842">
    <property type="protein sequence ID" value="CDS43111.1"/>
    <property type="molecule type" value="Genomic_DNA"/>
</dbReference>
<dbReference type="EMBL" id="LN902842">
    <property type="protein sequence ID" value="CDS43109.1"/>
    <property type="molecule type" value="Genomic_DNA"/>
</dbReference>
<reference evidence="2" key="2">
    <citation type="submission" date="2015-11" db="EMBL/GenBank/DDBJ databases">
        <authorList>
            <person name="Zhang Y."/>
            <person name="Guo Z."/>
        </authorList>
    </citation>
    <scope>NUCLEOTIDE SEQUENCE</scope>
</reference>
<reference evidence="2" key="1">
    <citation type="journal article" date="2013" name="Nature">
        <title>The genomes of four tapeworm species reveal adaptations to parasitism.</title>
        <authorList>
            <person name="Tsai I.J."/>
            <person name="Zarowiecki M."/>
            <person name="Holroyd N."/>
            <person name="Garciarrubio A."/>
            <person name="Sanchez-Flores A."/>
            <person name="Brooks K.L."/>
            <person name="Tracey A."/>
            <person name="Bobes R.J."/>
            <person name="Fragoso G."/>
            <person name="Sciutto E."/>
            <person name="Aslett M."/>
            <person name="Beasley H."/>
            <person name="Bennett H.M."/>
            <person name="Cai J."/>
            <person name="Camicia F."/>
            <person name="Clark R."/>
            <person name="Cucher M."/>
            <person name="De Silva N."/>
            <person name="Day T.A."/>
            <person name="Deplazes P."/>
            <person name="Estrada K."/>
            <person name="Fernandez C."/>
            <person name="Holland P.W."/>
            <person name="Hou J."/>
            <person name="Hu S."/>
            <person name="Huckvale T."/>
            <person name="Hung S.S."/>
            <person name="Kamenetzky L."/>
            <person name="Keane J.A."/>
            <person name="Kiss F."/>
            <person name="Koziol U."/>
            <person name="Lambert O."/>
            <person name="Liu K."/>
            <person name="Luo X."/>
            <person name="Luo Y."/>
            <person name="Macchiaroli N."/>
            <person name="Nichol S."/>
            <person name="Paps J."/>
            <person name="Parkinson J."/>
            <person name="Pouchkina-Stantcheva N."/>
            <person name="Riddiford N."/>
            <person name="Rosenzvit M."/>
            <person name="Salinas G."/>
            <person name="Wasmuth J.D."/>
            <person name="Zamanian M."/>
            <person name="Zheng Y."/>
            <person name="Cai X."/>
            <person name="Soberon X."/>
            <person name="Olson P.D."/>
            <person name="Laclette J.P."/>
            <person name="Brehm K."/>
            <person name="Berriman M."/>
            <person name="Garciarrubio A."/>
            <person name="Bobes R.J."/>
            <person name="Fragoso G."/>
            <person name="Sanchez-Flores A."/>
            <person name="Estrada K."/>
            <person name="Cevallos M.A."/>
            <person name="Morett E."/>
            <person name="Gonzalez V."/>
            <person name="Portillo T."/>
            <person name="Ochoa-Leyva A."/>
            <person name="Jose M.V."/>
            <person name="Sciutto E."/>
            <person name="Landa A."/>
            <person name="Jimenez L."/>
            <person name="Valdes V."/>
            <person name="Carrero J.C."/>
            <person name="Larralde C."/>
            <person name="Morales-Montor J."/>
            <person name="Limon-Lason J."/>
            <person name="Soberon X."/>
            <person name="Laclette J.P."/>
        </authorList>
    </citation>
    <scope>NUCLEOTIDE SEQUENCE [LARGE SCALE GENOMIC DNA]</scope>
</reference>
<dbReference type="GO" id="GO:0004180">
    <property type="term" value="F:carboxypeptidase activity"/>
    <property type="evidence" value="ECO:0007669"/>
    <property type="project" value="UniProtKB-KW"/>
</dbReference>